<dbReference type="InterPro" id="IPR003593">
    <property type="entry name" value="AAA+_ATPase"/>
</dbReference>
<evidence type="ECO:0000313" key="16">
    <source>
        <dbReference type="Proteomes" id="UP000799778"/>
    </source>
</evidence>
<dbReference type="PRINTS" id="PR01657">
    <property type="entry name" value="MCMFAMILY"/>
</dbReference>
<dbReference type="GeneID" id="54282064"/>
<dbReference type="InterPro" id="IPR033762">
    <property type="entry name" value="MCM_OB"/>
</dbReference>
<comment type="similarity">
    <text evidence="2 11">Belongs to the MCM family.</text>
</comment>
<keyword evidence="5 12" id="KW-0378">Hydrolase</keyword>
<evidence type="ECO:0000256" key="5">
    <source>
        <dbReference type="ARBA" id="ARBA00022801"/>
    </source>
</evidence>
<evidence type="ECO:0000256" key="11">
    <source>
        <dbReference type="RuleBase" id="RU004070"/>
    </source>
</evidence>
<evidence type="ECO:0000256" key="10">
    <source>
        <dbReference type="ARBA" id="ARBA00047995"/>
    </source>
</evidence>
<feature type="compositionally biased region" description="Acidic residues" evidence="13">
    <location>
        <begin position="729"/>
        <end position="741"/>
    </location>
</feature>
<dbReference type="GO" id="GO:0042555">
    <property type="term" value="C:MCM complex"/>
    <property type="evidence" value="ECO:0007669"/>
    <property type="project" value="UniProtKB-UniRule"/>
</dbReference>
<comment type="catalytic activity">
    <reaction evidence="10 12">
        <text>ATP + H2O = ADP + phosphate + H(+)</text>
        <dbReference type="Rhea" id="RHEA:13065"/>
        <dbReference type="ChEBI" id="CHEBI:15377"/>
        <dbReference type="ChEBI" id="CHEBI:15378"/>
        <dbReference type="ChEBI" id="CHEBI:30616"/>
        <dbReference type="ChEBI" id="CHEBI:43474"/>
        <dbReference type="ChEBI" id="CHEBI:456216"/>
        <dbReference type="EC" id="3.6.4.12"/>
    </reaction>
</comment>
<dbReference type="InterPro" id="IPR012340">
    <property type="entry name" value="NA-bd_OB-fold"/>
</dbReference>
<dbReference type="InterPro" id="IPR001208">
    <property type="entry name" value="MCM_dom"/>
</dbReference>
<evidence type="ECO:0000256" key="8">
    <source>
        <dbReference type="ARBA" id="ARBA00023125"/>
    </source>
</evidence>
<keyword evidence="7 11" id="KW-0067">ATP-binding</keyword>
<evidence type="ECO:0000256" key="6">
    <source>
        <dbReference type="ARBA" id="ARBA00022806"/>
    </source>
</evidence>
<feature type="region of interest" description="Disordered" evidence="13">
    <location>
        <begin position="669"/>
        <end position="799"/>
    </location>
</feature>
<dbReference type="Pfam" id="PF17855">
    <property type="entry name" value="MCM_lid"/>
    <property type="match status" value="1"/>
</dbReference>
<sequence length="874" mass="96627">MADSLRDEEKKQRLRLVEEFLLPQDVSARSYQPDILVMLNRGLKRLTVSLDEIRAHNRDLADGLLNDPFNFTESFDMALKEVIKALPGRPAHETDKDAVYYCAYIGSFGEFSCNPRTLSSHQLNHMVSMEGIVTKTSLVRPKVVRSVHYSETNQKFHYRDYRDQTTTMGAASTSVYPTEDEDGNPLVTEYGFSTYRDHQTISIQEMPERAPAGQLPRSVDVILDDDLVDRVKPGDRIQLVGIYRSLGNRNASSGSATFRTLILANNIILLSSKSGGGIAQATITDTDIRNINKVAKNKRVFDLLSQSLAPSIYGHDYIKKAILLLLLGGQEKNLDNGTHLRGDINILMVGDPSTAKSQLLRFVLNTAPLAIATTGRGSSGVGLTAAVTSDKETGERRLEAGAMVLGDRGVVCIDEFDKMSDVDRVAIHEVMEQQTVTIAKAGIHTSLNARCSVIAAANPIFGQYDIHKDPHRNIALPDSLLSRFDLLFVVTDDIEDARDRQVSEHVLRMHRYRQPGAEDGAPVREEGAQMLGVGLENDTDNNRPTEVYEKFNPMLHSGVTVTVGRGASRRTEVISIPFIKKYIQYAKREKPILTKGAADHVVGAYSALRNDELDSGTRRTSPITARTLETLIRLSTAHAKARLSKRVEQKDAEIAEQILRFALFKEVVESHKSKRRRTTRDPDAMSTDDDSSDDNEDGDEEEQTAPPRRTGGPSTRSQRPSTTQTPANDDNEDPEAEEDDELYRSTPRSQRTTQRSGVSKPSGRDSIATPSQAPSSRPASQLPPTQSSQSQETQSEDITPQRLQVFQTALGQLIDGPLFANDAADLEPLIAAVNARLGSGPGRERFDTAEAEKALETLSDRNKIMYSDGIIYKI</sequence>
<dbReference type="GO" id="GO:0005656">
    <property type="term" value="C:nuclear pre-replicative complex"/>
    <property type="evidence" value="ECO:0007669"/>
    <property type="project" value="UniProtKB-ARBA"/>
</dbReference>
<dbReference type="EC" id="3.6.4.12" evidence="12"/>
<accession>A0A6A5XC66</accession>
<keyword evidence="8 11" id="KW-0238">DNA-binding</keyword>
<name>A0A6A5XC66_9PLEO</name>
<dbReference type="FunFam" id="2.20.28.10:FF:000008">
    <property type="entry name" value="DNA helicase"/>
    <property type="match status" value="1"/>
</dbReference>
<comment type="subunit">
    <text evidence="12">Component of the MCM2-7 complex.</text>
</comment>
<dbReference type="SMART" id="SM00382">
    <property type="entry name" value="AAA"/>
    <property type="match status" value="1"/>
</dbReference>
<dbReference type="InterPro" id="IPR041562">
    <property type="entry name" value="MCM_lid"/>
</dbReference>
<dbReference type="GO" id="GO:0031261">
    <property type="term" value="C:DNA replication preinitiation complex"/>
    <property type="evidence" value="ECO:0007669"/>
    <property type="project" value="UniProtKB-ARBA"/>
</dbReference>
<reference evidence="15" key="1">
    <citation type="journal article" date="2020" name="Stud. Mycol.">
        <title>101 Dothideomycetes genomes: a test case for predicting lifestyles and emergence of pathogens.</title>
        <authorList>
            <person name="Haridas S."/>
            <person name="Albert R."/>
            <person name="Binder M."/>
            <person name="Bloem J."/>
            <person name="Labutti K."/>
            <person name="Salamov A."/>
            <person name="Andreopoulos B."/>
            <person name="Baker S."/>
            <person name="Barry K."/>
            <person name="Bills G."/>
            <person name="Bluhm B."/>
            <person name="Cannon C."/>
            <person name="Castanera R."/>
            <person name="Culley D."/>
            <person name="Daum C."/>
            <person name="Ezra D."/>
            <person name="Gonzalez J."/>
            <person name="Henrissat B."/>
            <person name="Kuo A."/>
            <person name="Liang C."/>
            <person name="Lipzen A."/>
            <person name="Lutzoni F."/>
            <person name="Magnuson J."/>
            <person name="Mondo S."/>
            <person name="Nolan M."/>
            <person name="Ohm R."/>
            <person name="Pangilinan J."/>
            <person name="Park H.-J."/>
            <person name="Ramirez L."/>
            <person name="Alfaro M."/>
            <person name="Sun H."/>
            <person name="Tritt A."/>
            <person name="Yoshinaga Y."/>
            <person name="Zwiers L.-H."/>
            <person name="Turgeon B."/>
            <person name="Goodwin S."/>
            <person name="Spatafora J."/>
            <person name="Crous P."/>
            <person name="Grigoriev I."/>
        </authorList>
    </citation>
    <scope>NUCLEOTIDE SEQUENCE</scope>
    <source>
        <strain evidence="15">CBS 175.79</strain>
    </source>
</reference>
<dbReference type="InterPro" id="IPR018525">
    <property type="entry name" value="MCM_CS"/>
</dbReference>
<dbReference type="GO" id="GO:0043596">
    <property type="term" value="C:nuclear replication fork"/>
    <property type="evidence" value="ECO:0007669"/>
    <property type="project" value="UniProtKB-ARBA"/>
</dbReference>
<dbReference type="PROSITE" id="PS00847">
    <property type="entry name" value="MCM_1"/>
    <property type="match status" value="1"/>
</dbReference>
<dbReference type="InterPro" id="IPR056575">
    <property type="entry name" value="WH_MCM3_C"/>
</dbReference>
<protein>
    <recommendedName>
        <fullName evidence="12">DNA replication licensing factor MCM3</fullName>
        <ecNumber evidence="12">3.6.4.12</ecNumber>
    </recommendedName>
</protein>
<dbReference type="InterPro" id="IPR027417">
    <property type="entry name" value="P-loop_NTPase"/>
</dbReference>
<dbReference type="SMART" id="SM00350">
    <property type="entry name" value="MCM"/>
    <property type="match status" value="1"/>
</dbReference>
<dbReference type="GO" id="GO:0000727">
    <property type="term" value="P:double-strand break repair via break-induced replication"/>
    <property type="evidence" value="ECO:0007669"/>
    <property type="project" value="TreeGrafter"/>
</dbReference>
<evidence type="ECO:0000256" key="4">
    <source>
        <dbReference type="ARBA" id="ARBA00022741"/>
    </source>
</evidence>
<dbReference type="GO" id="GO:0003697">
    <property type="term" value="F:single-stranded DNA binding"/>
    <property type="evidence" value="ECO:0007669"/>
    <property type="project" value="TreeGrafter"/>
</dbReference>
<evidence type="ECO:0000256" key="12">
    <source>
        <dbReference type="RuleBase" id="RU368061"/>
    </source>
</evidence>
<dbReference type="AlphaFoldDB" id="A0A6A5XC66"/>
<evidence type="ECO:0000256" key="3">
    <source>
        <dbReference type="ARBA" id="ARBA00022705"/>
    </source>
</evidence>
<feature type="compositionally biased region" description="Low complexity" evidence="13">
    <location>
        <begin position="713"/>
        <end position="728"/>
    </location>
</feature>
<proteinExistence type="inferred from homology"/>
<dbReference type="GO" id="GO:0006271">
    <property type="term" value="P:DNA strand elongation involved in DNA replication"/>
    <property type="evidence" value="ECO:0007669"/>
    <property type="project" value="TreeGrafter"/>
</dbReference>
<dbReference type="GO" id="GO:0016787">
    <property type="term" value="F:hydrolase activity"/>
    <property type="evidence" value="ECO:0007669"/>
    <property type="project" value="UniProtKB-KW"/>
</dbReference>
<dbReference type="PANTHER" id="PTHR11630:SF46">
    <property type="entry name" value="DNA REPLICATION LICENSING FACTOR MCM3-RELATED"/>
    <property type="match status" value="1"/>
</dbReference>
<dbReference type="InterPro" id="IPR031327">
    <property type="entry name" value="MCM"/>
</dbReference>
<dbReference type="InterPro" id="IPR027925">
    <property type="entry name" value="MCM_N"/>
</dbReference>
<feature type="compositionally biased region" description="Acidic residues" evidence="13">
    <location>
        <begin position="686"/>
        <end position="703"/>
    </location>
</feature>
<feature type="domain" description="MCM C-terminal AAA(+) ATPase" evidence="14">
    <location>
        <begin position="300"/>
        <end position="506"/>
    </location>
</feature>
<feature type="compositionally biased region" description="Low complexity" evidence="13">
    <location>
        <begin position="744"/>
        <end position="756"/>
    </location>
</feature>
<dbReference type="Gene3D" id="2.20.28.10">
    <property type="match status" value="1"/>
</dbReference>
<dbReference type="Gene3D" id="2.40.50.140">
    <property type="entry name" value="Nucleic acid-binding proteins"/>
    <property type="match status" value="1"/>
</dbReference>
<dbReference type="OrthoDB" id="1882346at2759"/>
<comment type="function">
    <text evidence="12">Acts as component of the MCM2-7 complex (MCM complex) which is the replicative helicase essential for 'once per cell cycle' DNA replication initiation and elongation in eukaryotic cells. The active ATPase sites in the MCM2-7 ring are formed through the interaction surfaces of two neighboring subunits such that a critical structure of a conserved arginine finger motif is provided in trans relative to the ATP-binding site of the Walker A box of the adjacent subunit. The six ATPase active sites, however, are likely to contribute differentially to the complex helicase activity.</text>
</comment>
<keyword evidence="3 12" id="KW-0235">DNA replication</keyword>
<dbReference type="Gene3D" id="3.40.50.300">
    <property type="entry name" value="P-loop containing nucleotide triphosphate hydrolases"/>
    <property type="match status" value="1"/>
</dbReference>
<dbReference type="Pfam" id="PF23191">
    <property type="entry name" value="WHD_MCM3_C"/>
    <property type="match status" value="1"/>
</dbReference>
<evidence type="ECO:0000259" key="14">
    <source>
        <dbReference type="PROSITE" id="PS50051"/>
    </source>
</evidence>
<evidence type="ECO:0000256" key="9">
    <source>
        <dbReference type="ARBA" id="ARBA00023242"/>
    </source>
</evidence>
<keyword evidence="9 12" id="KW-0539">Nucleus</keyword>
<keyword evidence="16" id="KW-1185">Reference proteome</keyword>
<evidence type="ECO:0000313" key="15">
    <source>
        <dbReference type="EMBL" id="KAF2010493.1"/>
    </source>
</evidence>
<comment type="subcellular location">
    <subcellularLocation>
        <location evidence="1 12">Nucleus</location>
    </subcellularLocation>
</comment>
<dbReference type="PRINTS" id="PR01659">
    <property type="entry name" value="MCMPROTEIN3"/>
</dbReference>
<evidence type="ECO:0000256" key="13">
    <source>
        <dbReference type="SAM" id="MobiDB-lite"/>
    </source>
</evidence>
<dbReference type="GO" id="GO:0017116">
    <property type="term" value="F:single-stranded DNA helicase activity"/>
    <property type="evidence" value="ECO:0007669"/>
    <property type="project" value="TreeGrafter"/>
</dbReference>
<dbReference type="SUPFAM" id="SSF52540">
    <property type="entry name" value="P-loop containing nucleoside triphosphate hydrolases"/>
    <property type="match status" value="1"/>
</dbReference>
<dbReference type="Pfam" id="PF14551">
    <property type="entry name" value="MCM_N"/>
    <property type="match status" value="1"/>
</dbReference>
<dbReference type="PANTHER" id="PTHR11630">
    <property type="entry name" value="DNA REPLICATION LICENSING FACTOR MCM FAMILY MEMBER"/>
    <property type="match status" value="1"/>
</dbReference>
<evidence type="ECO:0000256" key="7">
    <source>
        <dbReference type="ARBA" id="ARBA00022840"/>
    </source>
</evidence>
<dbReference type="Pfam" id="PF00493">
    <property type="entry name" value="MCM"/>
    <property type="match status" value="1"/>
</dbReference>
<evidence type="ECO:0000256" key="1">
    <source>
        <dbReference type="ARBA" id="ARBA00004123"/>
    </source>
</evidence>
<dbReference type="GO" id="GO:0005524">
    <property type="term" value="F:ATP binding"/>
    <property type="evidence" value="ECO:0007669"/>
    <property type="project" value="UniProtKB-UniRule"/>
</dbReference>
<dbReference type="GO" id="GO:0006279">
    <property type="term" value="P:premeiotic DNA replication"/>
    <property type="evidence" value="ECO:0007669"/>
    <property type="project" value="UniProtKB-ARBA"/>
</dbReference>
<dbReference type="SUPFAM" id="SSF50249">
    <property type="entry name" value="Nucleic acid-binding proteins"/>
    <property type="match status" value="1"/>
</dbReference>
<dbReference type="EMBL" id="ML978076">
    <property type="protein sequence ID" value="KAF2010493.1"/>
    <property type="molecule type" value="Genomic_DNA"/>
</dbReference>
<dbReference type="RefSeq" id="XP_033378832.1">
    <property type="nucleotide sequence ID" value="XM_033524667.1"/>
</dbReference>
<feature type="compositionally biased region" description="Low complexity" evidence="13">
    <location>
        <begin position="770"/>
        <end position="793"/>
    </location>
</feature>
<dbReference type="GO" id="GO:1902975">
    <property type="term" value="P:mitotic DNA replication initiation"/>
    <property type="evidence" value="ECO:0007669"/>
    <property type="project" value="TreeGrafter"/>
</dbReference>
<dbReference type="PROSITE" id="PS50051">
    <property type="entry name" value="MCM_2"/>
    <property type="match status" value="1"/>
</dbReference>
<keyword evidence="4 11" id="KW-0547">Nucleotide-binding</keyword>
<evidence type="ECO:0000256" key="2">
    <source>
        <dbReference type="ARBA" id="ARBA00008010"/>
    </source>
</evidence>
<dbReference type="Pfam" id="PF17207">
    <property type="entry name" value="MCM_OB"/>
    <property type="match status" value="1"/>
</dbReference>
<organism evidence="15 16">
    <name type="scientific">Aaosphaeria arxii CBS 175.79</name>
    <dbReference type="NCBI Taxonomy" id="1450172"/>
    <lineage>
        <taxon>Eukaryota</taxon>
        <taxon>Fungi</taxon>
        <taxon>Dikarya</taxon>
        <taxon>Ascomycota</taxon>
        <taxon>Pezizomycotina</taxon>
        <taxon>Dothideomycetes</taxon>
        <taxon>Pleosporomycetidae</taxon>
        <taxon>Pleosporales</taxon>
        <taxon>Pleosporales incertae sedis</taxon>
        <taxon>Aaosphaeria</taxon>
    </lineage>
</organism>
<dbReference type="InterPro" id="IPR008046">
    <property type="entry name" value="Mcm3"/>
</dbReference>
<dbReference type="Proteomes" id="UP000799778">
    <property type="component" value="Unassembled WGS sequence"/>
</dbReference>
<keyword evidence="6 12" id="KW-0347">Helicase</keyword>
<gene>
    <name evidence="15" type="ORF">BU24DRAFT_378542</name>
</gene>
<dbReference type="Gene3D" id="3.30.1640.10">
    <property type="entry name" value="mini-chromosome maintenance (MCM) complex, chain A, domain 1"/>
    <property type="match status" value="1"/>
</dbReference>